<proteinExistence type="predicted"/>
<feature type="transmembrane region" description="Helical" evidence="1">
    <location>
        <begin position="189"/>
        <end position="213"/>
    </location>
</feature>
<evidence type="ECO:0000256" key="1">
    <source>
        <dbReference type="SAM" id="Phobius"/>
    </source>
</evidence>
<evidence type="ECO:0000256" key="2">
    <source>
        <dbReference type="SAM" id="SignalP"/>
    </source>
</evidence>
<reference evidence="3 4" key="1">
    <citation type="journal article" date="2016" name="Nat. Commun.">
        <title>Thousands of microbial genomes shed light on interconnected biogeochemical processes in an aquifer system.</title>
        <authorList>
            <person name="Anantharaman K."/>
            <person name="Brown C.T."/>
            <person name="Hug L.A."/>
            <person name="Sharon I."/>
            <person name="Castelle C.J."/>
            <person name="Probst A.J."/>
            <person name="Thomas B.C."/>
            <person name="Singh A."/>
            <person name="Wilkins M.J."/>
            <person name="Karaoz U."/>
            <person name="Brodie E.L."/>
            <person name="Williams K.H."/>
            <person name="Hubbard S.S."/>
            <person name="Banfield J.F."/>
        </authorList>
    </citation>
    <scope>NUCLEOTIDE SEQUENCE [LARGE SCALE GENOMIC DNA]</scope>
</reference>
<dbReference type="Pfam" id="PF18895">
    <property type="entry name" value="T4SS_pilin"/>
    <property type="match status" value="1"/>
</dbReference>
<sequence>MYNMRKLFSLFVLGFMLTGVFSFAFGSYAQGCNGAPDCFDLSTVNPLGTSEVTVIVCNVALFLQVKLMPPIAVLMVLWASFLYLTSAGSPGNVTSAKQILVYTIIGAGILIIAPALIALVIDIFGKSTTVTTATSTCSTLASATTLTAVFANLINWFSWFLALASVAAGLYSGFLYMTSSGDPRKAVMAGSILFYAVIGIAVAILAFSILALIKGFIVP</sequence>
<protein>
    <recommendedName>
        <fullName evidence="5">Yip1 domain-containing protein</fullName>
    </recommendedName>
</protein>
<gene>
    <name evidence="3" type="ORF">A2988_03635</name>
</gene>
<name>A0A1F5BVD5_9BACT</name>
<keyword evidence="1" id="KW-0812">Transmembrane</keyword>
<organism evidence="3 4">
    <name type="scientific">Candidatus Azambacteria bacterium RIFCSPLOWO2_01_FULL_46_25</name>
    <dbReference type="NCBI Taxonomy" id="1797298"/>
    <lineage>
        <taxon>Bacteria</taxon>
        <taxon>Candidatus Azamiibacteriota</taxon>
    </lineage>
</organism>
<dbReference type="STRING" id="1797298.A2988_03635"/>
<evidence type="ECO:0000313" key="4">
    <source>
        <dbReference type="Proteomes" id="UP000176650"/>
    </source>
</evidence>
<dbReference type="EMBL" id="MEYS01000001">
    <property type="protein sequence ID" value="OGD34571.1"/>
    <property type="molecule type" value="Genomic_DNA"/>
</dbReference>
<feature type="transmembrane region" description="Helical" evidence="1">
    <location>
        <begin position="70"/>
        <end position="87"/>
    </location>
</feature>
<feature type="transmembrane region" description="Helical" evidence="1">
    <location>
        <begin position="99"/>
        <end position="121"/>
    </location>
</feature>
<feature type="transmembrane region" description="Helical" evidence="1">
    <location>
        <begin position="157"/>
        <end position="177"/>
    </location>
</feature>
<dbReference type="AlphaFoldDB" id="A0A1F5BVD5"/>
<evidence type="ECO:0000313" key="3">
    <source>
        <dbReference type="EMBL" id="OGD34571.1"/>
    </source>
</evidence>
<comment type="caution">
    <text evidence="3">The sequence shown here is derived from an EMBL/GenBank/DDBJ whole genome shotgun (WGS) entry which is preliminary data.</text>
</comment>
<dbReference type="InterPro" id="IPR043993">
    <property type="entry name" value="T4SS_pilin"/>
</dbReference>
<evidence type="ECO:0008006" key="5">
    <source>
        <dbReference type="Google" id="ProtNLM"/>
    </source>
</evidence>
<accession>A0A1F5BVD5</accession>
<feature type="signal peptide" evidence="2">
    <location>
        <begin position="1"/>
        <end position="24"/>
    </location>
</feature>
<keyword evidence="2" id="KW-0732">Signal</keyword>
<keyword evidence="1" id="KW-0472">Membrane</keyword>
<dbReference type="Proteomes" id="UP000176650">
    <property type="component" value="Unassembled WGS sequence"/>
</dbReference>
<keyword evidence="1" id="KW-1133">Transmembrane helix</keyword>
<feature type="chain" id="PRO_5009517994" description="Yip1 domain-containing protein" evidence="2">
    <location>
        <begin position="25"/>
        <end position="219"/>
    </location>
</feature>